<dbReference type="EMBL" id="JACGWJ010000028">
    <property type="protein sequence ID" value="KAL0305663.1"/>
    <property type="molecule type" value="Genomic_DNA"/>
</dbReference>
<accession>A0AAW2KIK6</accession>
<sequence>MLATHCTSSIFLTNGSDSEMIDILWTFRPAGWKLEKEYLPDGWICLVCGASDEHELPENFVKLPKDVYTPDLIAASDCMLGKIGYGTASEALAYKVPLIFVRRDYLKS</sequence>
<reference evidence="1" key="2">
    <citation type="journal article" date="2024" name="Plant">
        <title>Genomic evolution and insights into agronomic trait innovations of Sesamum species.</title>
        <authorList>
            <person name="Miao H."/>
            <person name="Wang L."/>
            <person name="Qu L."/>
            <person name="Liu H."/>
            <person name="Sun Y."/>
            <person name="Le M."/>
            <person name="Wang Q."/>
            <person name="Wei S."/>
            <person name="Zheng Y."/>
            <person name="Lin W."/>
            <person name="Duan Y."/>
            <person name="Cao H."/>
            <person name="Xiong S."/>
            <person name="Wang X."/>
            <person name="Wei L."/>
            <person name="Li C."/>
            <person name="Ma Q."/>
            <person name="Ju M."/>
            <person name="Zhao R."/>
            <person name="Li G."/>
            <person name="Mu C."/>
            <person name="Tian Q."/>
            <person name="Mei H."/>
            <person name="Zhang T."/>
            <person name="Gao T."/>
            <person name="Zhang H."/>
        </authorList>
    </citation>
    <scope>NUCLEOTIDE SEQUENCE</scope>
    <source>
        <strain evidence="1">G02</strain>
    </source>
</reference>
<gene>
    <name evidence="1" type="ORF">Sradi_5983600</name>
</gene>
<proteinExistence type="predicted"/>
<organism evidence="1">
    <name type="scientific">Sesamum radiatum</name>
    <name type="common">Black benniseed</name>
    <dbReference type="NCBI Taxonomy" id="300843"/>
    <lineage>
        <taxon>Eukaryota</taxon>
        <taxon>Viridiplantae</taxon>
        <taxon>Streptophyta</taxon>
        <taxon>Embryophyta</taxon>
        <taxon>Tracheophyta</taxon>
        <taxon>Spermatophyta</taxon>
        <taxon>Magnoliopsida</taxon>
        <taxon>eudicotyledons</taxon>
        <taxon>Gunneridae</taxon>
        <taxon>Pentapetalae</taxon>
        <taxon>asterids</taxon>
        <taxon>lamiids</taxon>
        <taxon>Lamiales</taxon>
        <taxon>Pedaliaceae</taxon>
        <taxon>Sesamum</taxon>
    </lineage>
</organism>
<comment type="caution">
    <text evidence="1">The sequence shown here is derived from an EMBL/GenBank/DDBJ whole genome shotgun (WGS) entry which is preliminary data.</text>
</comment>
<name>A0AAW2KIK6_SESRA</name>
<reference evidence="1" key="1">
    <citation type="submission" date="2020-06" db="EMBL/GenBank/DDBJ databases">
        <authorList>
            <person name="Li T."/>
            <person name="Hu X."/>
            <person name="Zhang T."/>
            <person name="Song X."/>
            <person name="Zhang H."/>
            <person name="Dai N."/>
            <person name="Sheng W."/>
            <person name="Hou X."/>
            <person name="Wei L."/>
        </authorList>
    </citation>
    <scope>NUCLEOTIDE SEQUENCE</scope>
    <source>
        <strain evidence="1">G02</strain>
        <tissue evidence="1">Leaf</tissue>
    </source>
</reference>
<protein>
    <submittedName>
        <fullName evidence="1">L-arabinokinase</fullName>
    </submittedName>
</protein>
<dbReference type="InterPro" id="IPR053205">
    <property type="entry name" value="GHMP_kinase_L-arabinokinase"/>
</dbReference>
<evidence type="ECO:0000313" key="1">
    <source>
        <dbReference type="EMBL" id="KAL0305663.1"/>
    </source>
</evidence>
<dbReference type="PANTHER" id="PTHR38134">
    <property type="entry name" value="SLR1395 PROTEIN"/>
    <property type="match status" value="1"/>
</dbReference>
<dbReference type="PANTHER" id="PTHR38134:SF2">
    <property type="entry name" value="GALACTOKINASE"/>
    <property type="match status" value="1"/>
</dbReference>
<dbReference type="AlphaFoldDB" id="A0AAW2KIK6"/>
<dbReference type="Gene3D" id="3.40.50.2000">
    <property type="entry name" value="Glycogen Phosphorylase B"/>
    <property type="match status" value="1"/>
</dbReference>